<feature type="region of interest" description="Disordered" evidence="2">
    <location>
        <begin position="24"/>
        <end position="50"/>
    </location>
</feature>
<feature type="domain" description="Transposase (putative) gypsy type" evidence="3">
    <location>
        <begin position="288"/>
        <end position="354"/>
    </location>
</feature>
<dbReference type="InterPro" id="IPR007321">
    <property type="entry name" value="Transposase_28"/>
</dbReference>
<reference evidence="4" key="2">
    <citation type="submission" date="2021-03" db="UniProtKB">
        <authorList>
            <consortium name="EnsemblPlants"/>
        </authorList>
    </citation>
    <scope>IDENTIFICATION</scope>
</reference>
<feature type="region of interest" description="Disordered" evidence="2">
    <location>
        <begin position="506"/>
        <end position="575"/>
    </location>
</feature>
<reference evidence="4" key="1">
    <citation type="journal article" date="2017" name="Nature">
        <title>The genome of Chenopodium quinoa.</title>
        <authorList>
            <person name="Jarvis D.E."/>
            <person name="Ho Y.S."/>
            <person name="Lightfoot D.J."/>
            <person name="Schmoeckel S.M."/>
            <person name="Li B."/>
            <person name="Borm T.J.A."/>
            <person name="Ohyanagi H."/>
            <person name="Mineta K."/>
            <person name="Michell C.T."/>
            <person name="Saber N."/>
            <person name="Kharbatia N.M."/>
            <person name="Rupper R.R."/>
            <person name="Sharp A.R."/>
            <person name="Dally N."/>
            <person name="Boughton B.A."/>
            <person name="Woo Y.H."/>
            <person name="Gao G."/>
            <person name="Schijlen E.G.W.M."/>
            <person name="Guo X."/>
            <person name="Momin A.A."/>
            <person name="Negrao S."/>
            <person name="Al-Babili S."/>
            <person name="Gehring C."/>
            <person name="Roessner U."/>
            <person name="Jung C."/>
            <person name="Murphy K."/>
            <person name="Arold S.T."/>
            <person name="Gojobori T."/>
            <person name="van der Linden C.G."/>
            <person name="van Loo E.N."/>
            <person name="Jellen E.N."/>
            <person name="Maughan P.J."/>
            <person name="Tester M."/>
        </authorList>
    </citation>
    <scope>NUCLEOTIDE SEQUENCE [LARGE SCALE GENOMIC DNA]</scope>
    <source>
        <strain evidence="4">cv. PI 614886</strain>
    </source>
</reference>
<dbReference type="OMA" id="LTRTSEC"/>
<feature type="compositionally biased region" description="Basic and acidic residues" evidence="2">
    <location>
        <begin position="135"/>
        <end position="144"/>
    </location>
</feature>
<proteinExistence type="predicted"/>
<protein>
    <recommendedName>
        <fullName evidence="3">Transposase (putative) gypsy type domain-containing protein</fullName>
    </recommendedName>
</protein>
<organism evidence="4 5">
    <name type="scientific">Chenopodium quinoa</name>
    <name type="common">Quinoa</name>
    <dbReference type="NCBI Taxonomy" id="63459"/>
    <lineage>
        <taxon>Eukaryota</taxon>
        <taxon>Viridiplantae</taxon>
        <taxon>Streptophyta</taxon>
        <taxon>Embryophyta</taxon>
        <taxon>Tracheophyta</taxon>
        <taxon>Spermatophyta</taxon>
        <taxon>Magnoliopsida</taxon>
        <taxon>eudicotyledons</taxon>
        <taxon>Gunneridae</taxon>
        <taxon>Pentapetalae</taxon>
        <taxon>Caryophyllales</taxon>
        <taxon>Chenopodiaceae</taxon>
        <taxon>Chenopodioideae</taxon>
        <taxon>Atripliceae</taxon>
        <taxon>Chenopodium</taxon>
    </lineage>
</organism>
<dbReference type="EnsemblPlants" id="AUR62037580-RA">
    <property type="protein sequence ID" value="AUR62037580-RA:cds"/>
    <property type="gene ID" value="AUR62037580"/>
</dbReference>
<sequence length="909" mass="102720">MSNSSIEEELPSLSTVRRRLIRQSLGKDLGRSGGTASSLSDNIDDPFQPLSPEEQKKAFYLHKLLADCEKATRPVNPCIPEGTEILDIEPVNVRYHLRSFDNTRFDQYSSNVGNIGVNTTFMPRMKQTSYQPEVAAREAAESSKKPWQGQVVSPSSSDSDREEGPSSRREDQTSPVHESAINSVEDDDNSDDESSDNVIDLTAEIIQEERLDEEYNSETDDNNFRQPLVLPRNSKVGKAIISEKFRKTATEKDYCRRAKRFYNLPNGYDLYLPATGSSVLDCPAGHVVVYAKHFDFGLRFPLHPFVAKVLKAWNVCLVQLTPPTIRAVIALVWVLLYRNFPLTLNAFRKLMTLKRDGQSEGWWSLYTASRKYTVHPKLSSCKRWQDKFFFLSVPDDYPIRRTFYRPHPRFDTIPERELGRHELRAVNYFDIIESQDDEGRPRLAPKVWVPNVGYILGNAPLSHVGVDKLDNKQLGLSADGKKVIRRCPRAPNPSYDTLASYCSRASPVNPKRKAEKMADDQSKKRKLSTLRNRRGGNVAAANTRVFDTQAEKKSRANDNKTTHLSQPSKPSAVKDKTIVQTEPITKKMTEKVEIEDLTRTSECPPPQPTETVLPAGPNIPITTGGSDTSIPGDRWQPNLDVYRNESLYTDDPMQGGNLGYRLLCNLAPPLDRPVGEISPLAAVHMHNMMKAVMSGTELVEMYRYYQEQYHQSSANQNALQTALNNAEKALNLLKEVKKRDDLELASLKDKAGKVEGLEKEVQQLKSQIAEKNLDLERLPILEKDLSDSKAKIQNLEEKVHKMEADKPGIRQRAVGRYLASKEFCTRLQDRFDGGWTAVQRCIAQAASWKKEVWAKVEKAFHDEAFKIPSGFEQQEFAEEDLFNAEPSADEGLKDPSILESPTTSNNKQS</sequence>
<dbReference type="Proteomes" id="UP000596660">
    <property type="component" value="Unplaced"/>
</dbReference>
<accession>A0A803MZ03</accession>
<feature type="compositionally biased region" description="Acidic residues" evidence="2">
    <location>
        <begin position="210"/>
        <end position="221"/>
    </location>
</feature>
<name>A0A803MZ03_CHEQI</name>
<feature type="region of interest" description="Disordered" evidence="2">
    <location>
        <begin position="596"/>
        <end position="618"/>
    </location>
</feature>
<feature type="compositionally biased region" description="Basic and acidic residues" evidence="2">
    <location>
        <begin position="549"/>
        <end position="561"/>
    </location>
</feature>
<feature type="compositionally biased region" description="Basic and acidic residues" evidence="2">
    <location>
        <begin position="158"/>
        <end position="172"/>
    </location>
</feature>
<dbReference type="Gramene" id="AUR62037580-RA">
    <property type="protein sequence ID" value="AUR62037580-RA:cds"/>
    <property type="gene ID" value="AUR62037580"/>
</dbReference>
<keyword evidence="5" id="KW-1185">Reference proteome</keyword>
<evidence type="ECO:0000259" key="3">
    <source>
        <dbReference type="Pfam" id="PF04195"/>
    </source>
</evidence>
<feature type="coiled-coil region" evidence="1">
    <location>
        <begin position="716"/>
        <end position="812"/>
    </location>
</feature>
<feature type="compositionally biased region" description="Basic residues" evidence="2">
    <location>
        <begin position="523"/>
        <end position="534"/>
    </location>
</feature>
<evidence type="ECO:0000313" key="5">
    <source>
        <dbReference type="Proteomes" id="UP000596660"/>
    </source>
</evidence>
<evidence type="ECO:0000256" key="1">
    <source>
        <dbReference type="SAM" id="Coils"/>
    </source>
</evidence>
<dbReference type="Pfam" id="PF04195">
    <property type="entry name" value="Transposase_28"/>
    <property type="match status" value="1"/>
</dbReference>
<feature type="region of interest" description="Disordered" evidence="2">
    <location>
        <begin position="129"/>
        <end position="195"/>
    </location>
</feature>
<feature type="region of interest" description="Disordered" evidence="2">
    <location>
        <begin position="883"/>
        <end position="909"/>
    </location>
</feature>
<feature type="compositionally biased region" description="Acidic residues" evidence="2">
    <location>
        <begin position="184"/>
        <end position="195"/>
    </location>
</feature>
<evidence type="ECO:0000313" key="4">
    <source>
        <dbReference type="EnsemblPlants" id="AUR62037580-RA:cds"/>
    </source>
</evidence>
<evidence type="ECO:0000256" key="2">
    <source>
        <dbReference type="SAM" id="MobiDB-lite"/>
    </source>
</evidence>
<dbReference type="AlphaFoldDB" id="A0A803MZ03"/>
<feature type="region of interest" description="Disordered" evidence="2">
    <location>
        <begin position="209"/>
        <end position="228"/>
    </location>
</feature>
<feature type="compositionally biased region" description="Polar residues" evidence="2">
    <location>
        <begin position="899"/>
        <end position="909"/>
    </location>
</feature>
<keyword evidence="1" id="KW-0175">Coiled coil</keyword>